<dbReference type="Pfam" id="PF09912">
    <property type="entry name" value="DUF2141"/>
    <property type="match status" value="1"/>
</dbReference>
<evidence type="ECO:0000313" key="2">
    <source>
        <dbReference type="EMBL" id="OFC72544.1"/>
    </source>
</evidence>
<feature type="chain" id="PRO_5009209871" description="DUF2141 domain-containing protein" evidence="1">
    <location>
        <begin position="20"/>
        <end position="136"/>
    </location>
</feature>
<gene>
    <name evidence="2" type="ORF">BFC18_03050</name>
</gene>
<protein>
    <recommendedName>
        <fullName evidence="4">DUF2141 domain-containing protein</fullName>
    </recommendedName>
</protein>
<proteinExistence type="predicted"/>
<dbReference type="EMBL" id="MDHN01000004">
    <property type="protein sequence ID" value="OFC72544.1"/>
    <property type="molecule type" value="Genomic_DNA"/>
</dbReference>
<dbReference type="OrthoDB" id="9788332at2"/>
<evidence type="ECO:0000256" key="1">
    <source>
        <dbReference type="SAM" id="SignalP"/>
    </source>
</evidence>
<organism evidence="2 3">
    <name type="scientific">Alteromonas confluentis</name>
    <dbReference type="NCBI Taxonomy" id="1656094"/>
    <lineage>
        <taxon>Bacteria</taxon>
        <taxon>Pseudomonadati</taxon>
        <taxon>Pseudomonadota</taxon>
        <taxon>Gammaproteobacteria</taxon>
        <taxon>Alteromonadales</taxon>
        <taxon>Alteromonadaceae</taxon>
        <taxon>Alteromonas/Salinimonas group</taxon>
        <taxon>Alteromonas</taxon>
    </lineage>
</organism>
<dbReference type="RefSeq" id="WP_070123458.1">
    <property type="nucleotide sequence ID" value="NZ_MDHN01000004.1"/>
</dbReference>
<evidence type="ECO:0008006" key="4">
    <source>
        <dbReference type="Google" id="ProtNLM"/>
    </source>
</evidence>
<dbReference type="STRING" id="1656094.BFC18_03050"/>
<comment type="caution">
    <text evidence="2">The sequence shown here is derived from an EMBL/GenBank/DDBJ whole genome shotgun (WGS) entry which is preliminary data.</text>
</comment>
<reference evidence="2 3" key="1">
    <citation type="submission" date="2016-08" db="EMBL/GenBank/DDBJ databases">
        <authorList>
            <person name="Seilhamer J.J."/>
        </authorList>
    </citation>
    <scope>NUCLEOTIDE SEQUENCE [LARGE SCALE GENOMIC DNA]</scope>
    <source>
        <strain evidence="2 3">KCTC 42603</strain>
    </source>
</reference>
<sequence>MKTHLITALTTLYCIGAQAANIEITFTDMNNLSGELYVAVYNSEDAFSKKRAMQSQIVSVYKKDQKVILADVPAGEYSVMVFQDLDGNHQLNTNMLGIPTEPYGFSTNPRLMGPPTFGAIRFPVTEELVAISINME</sequence>
<dbReference type="Proteomes" id="UP000175691">
    <property type="component" value="Unassembled WGS sequence"/>
</dbReference>
<dbReference type="AlphaFoldDB" id="A0A1E7ZGG3"/>
<evidence type="ECO:0000313" key="3">
    <source>
        <dbReference type="Proteomes" id="UP000175691"/>
    </source>
</evidence>
<name>A0A1E7ZGG3_9ALTE</name>
<keyword evidence="3" id="KW-1185">Reference proteome</keyword>
<accession>A0A1E7ZGG3</accession>
<feature type="signal peptide" evidence="1">
    <location>
        <begin position="1"/>
        <end position="19"/>
    </location>
</feature>
<dbReference type="InterPro" id="IPR018673">
    <property type="entry name" value="DUF2141"/>
</dbReference>
<keyword evidence="1" id="KW-0732">Signal</keyword>